<evidence type="ECO:0000256" key="2">
    <source>
        <dbReference type="SAM" id="Phobius"/>
    </source>
</evidence>
<reference evidence="3 4" key="1">
    <citation type="journal article" date="2020" name="Sci. Rep.">
        <title>A novel cyanobacterial geosmin producer, revising GeoA distribution and dispersion patterns in Bacteria.</title>
        <authorList>
            <person name="Churro C."/>
            <person name="Semedo-Aguiar A.P."/>
            <person name="Silva A.D."/>
            <person name="Pereira-Leal J.B."/>
            <person name="Leite R.B."/>
        </authorList>
    </citation>
    <scope>NUCLEOTIDE SEQUENCE [LARGE SCALE GENOMIC DNA]</scope>
    <source>
        <strain evidence="3 4">IPMA8</strain>
    </source>
</reference>
<dbReference type="RefSeq" id="WP_172186235.1">
    <property type="nucleotide sequence ID" value="NZ_CAWPPK010000068.1"/>
</dbReference>
<keyword evidence="2" id="KW-0812">Transmembrane</keyword>
<proteinExistence type="predicted"/>
<evidence type="ECO:0000313" key="4">
    <source>
        <dbReference type="Proteomes" id="UP000702425"/>
    </source>
</evidence>
<evidence type="ECO:0000313" key="3">
    <source>
        <dbReference type="EMBL" id="NQE33560.1"/>
    </source>
</evidence>
<dbReference type="Proteomes" id="UP000702425">
    <property type="component" value="Unassembled WGS sequence"/>
</dbReference>
<name>A0ABX2CVS5_9CYAN</name>
<keyword evidence="2" id="KW-1133">Transmembrane helix</keyword>
<feature type="transmembrane region" description="Helical" evidence="2">
    <location>
        <begin position="150"/>
        <end position="174"/>
    </location>
</feature>
<protein>
    <submittedName>
        <fullName evidence="3">Uncharacterized protein</fullName>
    </submittedName>
</protein>
<comment type="caution">
    <text evidence="3">The sequence shown here is derived from an EMBL/GenBank/DDBJ whole genome shotgun (WGS) entry which is preliminary data.</text>
</comment>
<gene>
    <name evidence="3" type="ORF">E5S67_01279</name>
</gene>
<dbReference type="EMBL" id="SRRZ01000016">
    <property type="protein sequence ID" value="NQE33560.1"/>
    <property type="molecule type" value="Genomic_DNA"/>
</dbReference>
<organism evidence="3 4">
    <name type="scientific">Microcoleus asticus IPMA8</name>
    <dbReference type="NCBI Taxonomy" id="2563858"/>
    <lineage>
        <taxon>Bacteria</taxon>
        <taxon>Bacillati</taxon>
        <taxon>Cyanobacteriota</taxon>
        <taxon>Cyanophyceae</taxon>
        <taxon>Oscillatoriophycideae</taxon>
        <taxon>Oscillatoriales</taxon>
        <taxon>Microcoleaceae</taxon>
        <taxon>Microcoleus</taxon>
        <taxon>Microcoleus asticus</taxon>
    </lineage>
</organism>
<feature type="region of interest" description="Disordered" evidence="1">
    <location>
        <begin position="184"/>
        <end position="203"/>
    </location>
</feature>
<sequence>MVEILIWSLMVGSLGLEAALAGVLVSREQLAAGQKYDEEEEVLTRYESQEDNFNAPENARSNGNPKSAPNAVDLTVWEYKIVRASSDLFRNPAIFNKLCQEEEEVGWILLEKLDDRRVRFKRPIALRDAPRSNLPLFDPYRTHYGPLSNAMTWAAAIVFLSAIVLPAVLGYALVSTTLTRNRSNWPPTPVQSLPSPSGQKTNK</sequence>
<feature type="region of interest" description="Disordered" evidence="1">
    <location>
        <begin position="46"/>
        <end position="67"/>
    </location>
</feature>
<accession>A0ABX2CVS5</accession>
<evidence type="ECO:0000256" key="1">
    <source>
        <dbReference type="SAM" id="MobiDB-lite"/>
    </source>
</evidence>
<keyword evidence="4" id="KW-1185">Reference proteome</keyword>
<keyword evidence="2" id="KW-0472">Membrane</keyword>